<dbReference type="SUPFAM" id="SSF52540">
    <property type="entry name" value="P-loop containing nucleoside triphosphate hydrolases"/>
    <property type="match status" value="1"/>
</dbReference>
<feature type="repeat" description="ANK" evidence="2">
    <location>
        <begin position="998"/>
        <end position="1030"/>
    </location>
</feature>
<dbReference type="InterPro" id="IPR002110">
    <property type="entry name" value="Ankyrin_rpt"/>
</dbReference>
<dbReference type="Pfam" id="PF24883">
    <property type="entry name" value="NPHP3_N"/>
    <property type="match status" value="1"/>
</dbReference>
<sequence>MHRTRHMLEDHQTPDVPKRRKLDHNHDDEQGPCRASTSAPFSYDDYTVGWICALPVEMAAAKAMLDEIHHALPNPPNDHNTYTLGQMGAHRVVVACMPSGVYGTTSAATVAHQMMSTFRSIRFGLMVGIGGGAPNASADIRLGDVVVSKPTDCYGGVVQYDYGKTIRDGGFKRIGMLNKPPKVLLTAISQLQADDMLRPNRIPEHLSEMAAKYPIMTAQFTHHGRQQDHLFEAQYEHVGSEDTCERCDPSKLVTRPPRAGSDPVIHYGLIASSNQLMKHGGTRDRLARELGILCFEMEAAGLMDDFHCLVIRGICDYADSHKNKQWQEYAAATAAAYAKEILSVIPAIQISETQTTKDERSLLNEERKRMLLDSLRFNQIDARQMTIKKAHAKTCTWLLRKSEYLDWLDPNKLSQHHGFLWIKGKPGTGKSTLMKFALANARKVIKNEIVISFFFNARGDDLEKSTVGMYRSLLLQLLERLPALQSIFDCLGLAAWDSSCHEWRIESLQTLFDEAVQGLGKSSLVCFIDALDECDERQIRDMIASFQRLGELAVSTHTRFQVFFSSRHYPHITITKGLSLDLEGQDGHDQDITNYIDSELRIGHSNLAEQIRAELQEKASGVFMWVVLVVDILNKEHDEGRTTRRLQQKLKDIPSDLHELFRDILTRDCRNRDELLLCIQWLLFARRPLKPEELYYGILSGTEPEDLSKWDPDEMSIDGIKRFILNSSKGLAEITRSGTPTVQFIHESVRDFLLKENGLSEVWSGSGNNFEGESHERLKHCCLNYMSIDAVTSLGIGNPLPKASTQEAVVLRQHAAKAFPFLEYAVRNVLSHANTAQASGVSQGHFVHSFQLAEWVRIDNIFERHEIRRHTPNVSLLYILAENNMASLIRVLSSNRSCFEVEDERYGLPIFAALATGSNEAVRTFLEIQVDTQPATSLLRNLCEEYYQGGNKRINLGRNFAFSQRKGPFSYLAEHGDSILLAFLCASGKFNIESTTNDGWTPLSWAAWKGHEAVVRLHLEKGADLKSRDSFGQTPLWWAAWKGHEAVAVVRLLLEKGADLESRDSFGQTPLSRAAGNGHEVVVRLLLEKGADLKSRDSYGKTPLSWAALNGHEAVVRLLFEKGADLGSRDSSGQTPLSWAAWDGPEAVVSLLRSPHPILK</sequence>
<feature type="domain" description="Nephrocystin 3-like N-terminal" evidence="5">
    <location>
        <begin position="394"/>
        <end position="567"/>
    </location>
</feature>
<protein>
    <recommendedName>
        <fullName evidence="8">Nucleoside phosphorylase domain-containing protein</fullName>
    </recommendedName>
</protein>
<dbReference type="PRINTS" id="PR01415">
    <property type="entry name" value="ANKYRIN"/>
</dbReference>
<dbReference type="HOGENOM" id="CLU_000288_34_2_1"/>
<dbReference type="Gene3D" id="1.25.40.20">
    <property type="entry name" value="Ankyrin repeat-containing domain"/>
    <property type="match status" value="2"/>
</dbReference>
<dbReference type="PROSITE" id="PS50088">
    <property type="entry name" value="ANK_REPEAT"/>
    <property type="match status" value="4"/>
</dbReference>
<dbReference type="InterPro" id="IPR035994">
    <property type="entry name" value="Nucleoside_phosphorylase_sf"/>
</dbReference>
<dbReference type="STRING" id="1442369.A0A0D2IH98"/>
<keyword evidence="1" id="KW-0677">Repeat</keyword>
<dbReference type="PROSITE" id="PS50297">
    <property type="entry name" value="ANK_REP_REGION"/>
    <property type="match status" value="4"/>
</dbReference>
<dbReference type="GO" id="GO:0009116">
    <property type="term" value="P:nucleoside metabolic process"/>
    <property type="evidence" value="ECO:0007669"/>
    <property type="project" value="InterPro"/>
</dbReference>
<evidence type="ECO:0000256" key="2">
    <source>
        <dbReference type="PROSITE-ProRule" id="PRU00023"/>
    </source>
</evidence>
<organism evidence="6 7">
    <name type="scientific">Rhinocladiella mackenziei CBS 650.93</name>
    <dbReference type="NCBI Taxonomy" id="1442369"/>
    <lineage>
        <taxon>Eukaryota</taxon>
        <taxon>Fungi</taxon>
        <taxon>Dikarya</taxon>
        <taxon>Ascomycota</taxon>
        <taxon>Pezizomycotina</taxon>
        <taxon>Eurotiomycetes</taxon>
        <taxon>Chaetothyriomycetidae</taxon>
        <taxon>Chaetothyriales</taxon>
        <taxon>Herpotrichiellaceae</taxon>
        <taxon>Rhinocladiella</taxon>
    </lineage>
</organism>
<dbReference type="Gene3D" id="3.40.50.300">
    <property type="entry name" value="P-loop containing nucleotide triphosphate hydrolases"/>
    <property type="match status" value="1"/>
</dbReference>
<dbReference type="Pfam" id="PF01048">
    <property type="entry name" value="PNP_UDP_1"/>
    <property type="match status" value="1"/>
</dbReference>
<dbReference type="InterPro" id="IPR036770">
    <property type="entry name" value="Ankyrin_rpt-contain_sf"/>
</dbReference>
<dbReference type="Pfam" id="PF12796">
    <property type="entry name" value="Ank_2"/>
    <property type="match status" value="2"/>
</dbReference>
<dbReference type="AlphaFoldDB" id="A0A0D2IH98"/>
<evidence type="ECO:0000313" key="7">
    <source>
        <dbReference type="Proteomes" id="UP000053617"/>
    </source>
</evidence>
<dbReference type="InterPro" id="IPR027417">
    <property type="entry name" value="P-loop_NTPase"/>
</dbReference>
<dbReference type="EMBL" id="KN847478">
    <property type="protein sequence ID" value="KIX05149.1"/>
    <property type="molecule type" value="Genomic_DNA"/>
</dbReference>
<dbReference type="GeneID" id="25294092"/>
<dbReference type="Gene3D" id="3.40.50.1580">
    <property type="entry name" value="Nucleoside phosphorylase domain"/>
    <property type="match status" value="1"/>
</dbReference>
<evidence type="ECO:0008006" key="8">
    <source>
        <dbReference type="Google" id="ProtNLM"/>
    </source>
</evidence>
<accession>A0A0D2IH98</accession>
<dbReference type="SUPFAM" id="SSF53167">
    <property type="entry name" value="Purine and uridine phosphorylases"/>
    <property type="match status" value="1"/>
</dbReference>
<keyword evidence="7" id="KW-1185">Reference proteome</keyword>
<reference evidence="6 7" key="1">
    <citation type="submission" date="2015-01" db="EMBL/GenBank/DDBJ databases">
        <title>The Genome Sequence of Rhinocladiella mackenzie CBS 650.93.</title>
        <authorList>
            <consortium name="The Broad Institute Genomics Platform"/>
            <person name="Cuomo C."/>
            <person name="de Hoog S."/>
            <person name="Gorbushina A."/>
            <person name="Stielow B."/>
            <person name="Teixiera M."/>
            <person name="Abouelleil A."/>
            <person name="Chapman S.B."/>
            <person name="Priest M."/>
            <person name="Young S.K."/>
            <person name="Wortman J."/>
            <person name="Nusbaum C."/>
            <person name="Birren B."/>
        </authorList>
    </citation>
    <scope>NUCLEOTIDE SEQUENCE [LARGE SCALE GENOMIC DNA]</scope>
    <source>
        <strain evidence="6 7">CBS 650.93</strain>
    </source>
</reference>
<dbReference type="GO" id="GO:0003824">
    <property type="term" value="F:catalytic activity"/>
    <property type="evidence" value="ECO:0007669"/>
    <property type="project" value="InterPro"/>
</dbReference>
<feature type="repeat" description="ANK" evidence="2">
    <location>
        <begin position="1066"/>
        <end position="1098"/>
    </location>
</feature>
<feature type="compositionally biased region" description="Basic and acidic residues" evidence="3">
    <location>
        <begin position="1"/>
        <end position="17"/>
    </location>
</feature>
<evidence type="ECO:0000259" key="4">
    <source>
        <dbReference type="Pfam" id="PF01048"/>
    </source>
</evidence>
<dbReference type="OrthoDB" id="194358at2759"/>
<evidence type="ECO:0000259" key="5">
    <source>
        <dbReference type="Pfam" id="PF24883"/>
    </source>
</evidence>
<evidence type="ECO:0000256" key="1">
    <source>
        <dbReference type="ARBA" id="ARBA00022737"/>
    </source>
</evidence>
<proteinExistence type="predicted"/>
<dbReference type="SMART" id="SM00248">
    <property type="entry name" value="ANK"/>
    <property type="match status" value="6"/>
</dbReference>
<name>A0A0D2IH98_9EURO</name>
<dbReference type="PANTHER" id="PTHR46082">
    <property type="entry name" value="ATP/GTP-BINDING PROTEIN-RELATED"/>
    <property type="match status" value="1"/>
</dbReference>
<evidence type="ECO:0000313" key="6">
    <source>
        <dbReference type="EMBL" id="KIX05149.1"/>
    </source>
</evidence>
<feature type="repeat" description="ANK" evidence="2">
    <location>
        <begin position="1031"/>
        <end position="1065"/>
    </location>
</feature>
<dbReference type="VEuPathDB" id="FungiDB:Z518_06021"/>
<evidence type="ECO:0000256" key="3">
    <source>
        <dbReference type="SAM" id="MobiDB-lite"/>
    </source>
</evidence>
<feature type="region of interest" description="Disordered" evidence="3">
    <location>
        <begin position="1"/>
        <end position="36"/>
    </location>
</feature>
<dbReference type="InterPro" id="IPR000845">
    <property type="entry name" value="Nucleoside_phosphorylase_d"/>
</dbReference>
<feature type="domain" description="Nucleoside phosphorylase" evidence="4">
    <location>
        <begin position="48"/>
        <end position="340"/>
    </location>
</feature>
<keyword evidence="2" id="KW-0040">ANK repeat</keyword>
<dbReference type="SUPFAM" id="SSF48403">
    <property type="entry name" value="Ankyrin repeat"/>
    <property type="match status" value="1"/>
</dbReference>
<dbReference type="InterPro" id="IPR053137">
    <property type="entry name" value="NLR-like"/>
</dbReference>
<dbReference type="RefSeq" id="XP_013272285.1">
    <property type="nucleotide sequence ID" value="XM_013416831.1"/>
</dbReference>
<dbReference type="InterPro" id="IPR056884">
    <property type="entry name" value="NPHP3-like_N"/>
</dbReference>
<feature type="repeat" description="ANK" evidence="2">
    <location>
        <begin position="1099"/>
        <end position="1131"/>
    </location>
</feature>
<dbReference type="PANTHER" id="PTHR46082:SF11">
    <property type="entry name" value="AAA+ ATPASE DOMAIN-CONTAINING PROTEIN-RELATED"/>
    <property type="match status" value="1"/>
</dbReference>
<dbReference type="Proteomes" id="UP000053617">
    <property type="component" value="Unassembled WGS sequence"/>
</dbReference>
<gene>
    <name evidence="6" type="ORF">Z518_06021</name>
</gene>